<dbReference type="Proteomes" id="UP000007015">
    <property type="component" value="Chromosome 2"/>
</dbReference>
<name>B8AJ63_ORYSI</name>
<accession>B8AJ63</accession>
<dbReference type="Gramene" id="BGIOSGA005527-TA">
    <property type="protein sequence ID" value="BGIOSGA005527-PA"/>
    <property type="gene ID" value="BGIOSGA005527"/>
</dbReference>
<feature type="region of interest" description="Disordered" evidence="1">
    <location>
        <begin position="1"/>
        <end position="48"/>
    </location>
</feature>
<dbReference type="HOGENOM" id="CLU_1247136_0_0_1"/>
<keyword evidence="3" id="KW-1185">Reference proteome</keyword>
<dbReference type="AlphaFoldDB" id="B8AJ63"/>
<evidence type="ECO:0000313" key="3">
    <source>
        <dbReference type="Proteomes" id="UP000007015"/>
    </source>
</evidence>
<sequence>MDFPNIVALAETPTARTSPPPPLPTTSRPSERASCSPQGHPCSAGVPPGDPWRRGGCSGDGFPLPLPPRLLVVLGGVRLRVKVAEQHPGRVRLHPGRQLPQPRLHPALTLDADGFGNQKEKGYLTGANLGEDVRFVRAPCAFVKCPRLLYHWRMKDEHLESIRSKPLDNLHLQLTAMMTSEAFCGKAAVVTVTVCPSLSGVQKMISAGFQSTENSSEHCTQI</sequence>
<dbReference type="EMBL" id="CM000127">
    <property type="protein sequence ID" value="EEC74082.1"/>
    <property type="molecule type" value="Genomic_DNA"/>
</dbReference>
<organism evidence="2 3">
    <name type="scientific">Oryza sativa subsp. indica</name>
    <name type="common">Rice</name>
    <dbReference type="NCBI Taxonomy" id="39946"/>
    <lineage>
        <taxon>Eukaryota</taxon>
        <taxon>Viridiplantae</taxon>
        <taxon>Streptophyta</taxon>
        <taxon>Embryophyta</taxon>
        <taxon>Tracheophyta</taxon>
        <taxon>Spermatophyta</taxon>
        <taxon>Magnoliopsida</taxon>
        <taxon>Liliopsida</taxon>
        <taxon>Poales</taxon>
        <taxon>Poaceae</taxon>
        <taxon>BOP clade</taxon>
        <taxon>Oryzoideae</taxon>
        <taxon>Oryzeae</taxon>
        <taxon>Oryzinae</taxon>
        <taxon>Oryza</taxon>
        <taxon>Oryza sativa</taxon>
    </lineage>
</organism>
<protein>
    <submittedName>
        <fullName evidence="2">Uncharacterized protein</fullName>
    </submittedName>
</protein>
<reference evidence="2 3" key="1">
    <citation type="journal article" date="2005" name="PLoS Biol.">
        <title>The genomes of Oryza sativa: a history of duplications.</title>
        <authorList>
            <person name="Yu J."/>
            <person name="Wang J."/>
            <person name="Lin W."/>
            <person name="Li S."/>
            <person name="Li H."/>
            <person name="Zhou J."/>
            <person name="Ni P."/>
            <person name="Dong W."/>
            <person name="Hu S."/>
            <person name="Zeng C."/>
            <person name="Zhang J."/>
            <person name="Zhang Y."/>
            <person name="Li R."/>
            <person name="Xu Z."/>
            <person name="Li S."/>
            <person name="Li X."/>
            <person name="Zheng H."/>
            <person name="Cong L."/>
            <person name="Lin L."/>
            <person name="Yin J."/>
            <person name="Geng J."/>
            <person name="Li G."/>
            <person name="Shi J."/>
            <person name="Liu J."/>
            <person name="Lv H."/>
            <person name="Li J."/>
            <person name="Wang J."/>
            <person name="Deng Y."/>
            <person name="Ran L."/>
            <person name="Shi X."/>
            <person name="Wang X."/>
            <person name="Wu Q."/>
            <person name="Li C."/>
            <person name="Ren X."/>
            <person name="Wang J."/>
            <person name="Wang X."/>
            <person name="Li D."/>
            <person name="Liu D."/>
            <person name="Zhang X."/>
            <person name="Ji Z."/>
            <person name="Zhao W."/>
            <person name="Sun Y."/>
            <person name="Zhang Z."/>
            <person name="Bao J."/>
            <person name="Han Y."/>
            <person name="Dong L."/>
            <person name="Ji J."/>
            <person name="Chen P."/>
            <person name="Wu S."/>
            <person name="Liu J."/>
            <person name="Xiao Y."/>
            <person name="Bu D."/>
            <person name="Tan J."/>
            <person name="Yang L."/>
            <person name="Ye C."/>
            <person name="Zhang J."/>
            <person name="Xu J."/>
            <person name="Zhou Y."/>
            <person name="Yu Y."/>
            <person name="Zhang B."/>
            <person name="Zhuang S."/>
            <person name="Wei H."/>
            <person name="Liu B."/>
            <person name="Lei M."/>
            <person name="Yu H."/>
            <person name="Li Y."/>
            <person name="Xu H."/>
            <person name="Wei S."/>
            <person name="He X."/>
            <person name="Fang L."/>
            <person name="Zhang Z."/>
            <person name="Zhang Y."/>
            <person name="Huang X."/>
            <person name="Su Z."/>
            <person name="Tong W."/>
            <person name="Li J."/>
            <person name="Tong Z."/>
            <person name="Li S."/>
            <person name="Ye J."/>
            <person name="Wang L."/>
            <person name="Fang L."/>
            <person name="Lei T."/>
            <person name="Chen C."/>
            <person name="Chen H."/>
            <person name="Xu Z."/>
            <person name="Li H."/>
            <person name="Huang H."/>
            <person name="Zhang F."/>
            <person name="Xu H."/>
            <person name="Li N."/>
            <person name="Zhao C."/>
            <person name="Li S."/>
            <person name="Dong L."/>
            <person name="Huang Y."/>
            <person name="Li L."/>
            <person name="Xi Y."/>
            <person name="Qi Q."/>
            <person name="Li W."/>
            <person name="Zhang B."/>
            <person name="Hu W."/>
            <person name="Zhang Y."/>
            <person name="Tian X."/>
            <person name="Jiao Y."/>
            <person name="Liang X."/>
            <person name="Jin J."/>
            <person name="Gao L."/>
            <person name="Zheng W."/>
            <person name="Hao B."/>
            <person name="Liu S."/>
            <person name="Wang W."/>
            <person name="Yuan L."/>
            <person name="Cao M."/>
            <person name="McDermott J."/>
            <person name="Samudrala R."/>
            <person name="Wang J."/>
            <person name="Wong G.K."/>
            <person name="Yang H."/>
        </authorList>
    </citation>
    <scope>NUCLEOTIDE SEQUENCE [LARGE SCALE GENOMIC DNA]</scope>
    <source>
        <strain evidence="3">cv. 93-11</strain>
    </source>
</reference>
<gene>
    <name evidence="2" type="ORF">OsI_09103</name>
</gene>
<evidence type="ECO:0000313" key="2">
    <source>
        <dbReference type="EMBL" id="EEC74082.1"/>
    </source>
</evidence>
<evidence type="ECO:0000256" key="1">
    <source>
        <dbReference type="SAM" id="MobiDB-lite"/>
    </source>
</evidence>
<proteinExistence type="predicted"/>